<protein>
    <submittedName>
        <fullName evidence="1">DUF4190 domain-containing protein</fullName>
    </submittedName>
</protein>
<evidence type="ECO:0000313" key="1">
    <source>
        <dbReference type="EMBL" id="MFC1409670.1"/>
    </source>
</evidence>
<name>A0ABV6V7H9_9ACTN</name>
<comment type="caution">
    <text evidence="1">The sequence shown here is derived from an EMBL/GenBank/DDBJ whole genome shotgun (WGS) entry which is preliminary data.</text>
</comment>
<dbReference type="Proteomes" id="UP001592582">
    <property type="component" value="Unassembled WGS sequence"/>
</dbReference>
<dbReference type="EMBL" id="JBHEZX010000004">
    <property type="protein sequence ID" value="MFC1409670.1"/>
    <property type="molecule type" value="Genomic_DNA"/>
</dbReference>
<keyword evidence="2" id="KW-1185">Reference proteome</keyword>
<accession>A0ABV6V7H9</accession>
<evidence type="ECO:0000313" key="2">
    <source>
        <dbReference type="Proteomes" id="UP001592582"/>
    </source>
</evidence>
<gene>
    <name evidence="1" type="ORF">ACEZDG_10290</name>
</gene>
<reference evidence="1 2" key="1">
    <citation type="submission" date="2024-09" db="EMBL/GenBank/DDBJ databases">
        <authorList>
            <person name="Lee S.D."/>
        </authorList>
    </citation>
    <scope>NUCLEOTIDE SEQUENCE [LARGE SCALE GENOMIC DNA]</scope>
    <source>
        <strain evidence="1 2">N1-1</strain>
    </source>
</reference>
<sequence length="108" mass="11553">MPRLDRPWQQRMQQRPRSAMFSNVQVSEDTARGLSIAGMVCGILAIFAVPYLLGPIALALGGIVLQGAPGVRGNHRGMALCGFILGIVAIVIFILSLITGLFQYGAGW</sequence>
<organism evidence="1 2">
    <name type="scientific">Streptacidiphilus alkalitolerans</name>
    <dbReference type="NCBI Taxonomy" id="3342712"/>
    <lineage>
        <taxon>Bacteria</taxon>
        <taxon>Bacillati</taxon>
        <taxon>Actinomycetota</taxon>
        <taxon>Actinomycetes</taxon>
        <taxon>Kitasatosporales</taxon>
        <taxon>Streptomycetaceae</taxon>
        <taxon>Streptacidiphilus</taxon>
    </lineage>
</organism>
<proteinExistence type="predicted"/>